<dbReference type="InterPro" id="IPR004101">
    <property type="entry name" value="Mur_ligase_C"/>
</dbReference>
<evidence type="ECO:0000259" key="9">
    <source>
        <dbReference type="Pfam" id="PF01225"/>
    </source>
</evidence>
<dbReference type="GO" id="GO:0071555">
    <property type="term" value="P:cell wall organization"/>
    <property type="evidence" value="ECO:0007669"/>
    <property type="project" value="UniProtKB-KW"/>
</dbReference>
<proteinExistence type="inferred from homology"/>
<dbReference type="GO" id="GO:0009252">
    <property type="term" value="P:peptidoglycan biosynthetic process"/>
    <property type="evidence" value="ECO:0007669"/>
    <property type="project" value="UniProtKB-UniRule"/>
</dbReference>
<dbReference type="EMBL" id="NKXO01000022">
    <property type="protein sequence ID" value="PKQ68884.1"/>
    <property type="molecule type" value="Genomic_DNA"/>
</dbReference>
<feature type="binding site" evidence="7">
    <location>
        <position position="180"/>
    </location>
    <ligand>
        <name>UDP-N-acetyl-alpha-D-muramoyl-L-alanyl-D-glutamate</name>
        <dbReference type="ChEBI" id="CHEBI:83900"/>
    </ligand>
</feature>
<dbReference type="GO" id="GO:0008765">
    <property type="term" value="F:UDP-N-acetylmuramoylalanyl-D-glutamate-2,6-diaminopimelate ligase activity"/>
    <property type="evidence" value="ECO:0007669"/>
    <property type="project" value="UniProtKB-UniRule"/>
</dbReference>
<feature type="domain" description="Mur ligase C-terminal" evidence="10">
    <location>
        <begin position="327"/>
        <end position="457"/>
    </location>
</feature>
<evidence type="ECO:0000256" key="7">
    <source>
        <dbReference type="HAMAP-Rule" id="MF_00208"/>
    </source>
</evidence>
<dbReference type="InterPro" id="IPR036565">
    <property type="entry name" value="Mur-like_cat_sf"/>
</dbReference>
<keyword evidence="6 7" id="KW-0961">Cell wall biogenesis/degradation</keyword>
<dbReference type="Pfam" id="PF01225">
    <property type="entry name" value="Mur_ligase"/>
    <property type="match status" value="1"/>
</dbReference>
<keyword evidence="7" id="KW-0547">Nucleotide-binding</keyword>
<evidence type="ECO:0000256" key="5">
    <source>
        <dbReference type="ARBA" id="ARBA00023306"/>
    </source>
</evidence>
<feature type="binding site" evidence="7">
    <location>
        <position position="378"/>
    </location>
    <ligand>
        <name>meso-2,6-diaminopimelate</name>
        <dbReference type="ChEBI" id="CHEBI:57791"/>
    </ligand>
</feature>
<dbReference type="GO" id="GO:0005737">
    <property type="term" value="C:cytoplasm"/>
    <property type="evidence" value="ECO:0007669"/>
    <property type="project" value="UniProtKB-SubCell"/>
</dbReference>
<dbReference type="InterPro" id="IPR005761">
    <property type="entry name" value="UDP-N-AcMur-Glu-dNH2Pim_ligase"/>
</dbReference>
<feature type="binding site" evidence="7">
    <location>
        <position position="188"/>
    </location>
    <ligand>
        <name>UDP-N-acetyl-alpha-D-muramoyl-L-alanyl-D-glutamate</name>
        <dbReference type="ChEBI" id="CHEBI:83900"/>
    </ligand>
</feature>
<keyword evidence="7" id="KW-0460">Magnesium</keyword>
<comment type="pathway">
    <text evidence="7 8">Cell wall biogenesis; peptidoglycan biosynthesis.</text>
</comment>
<feature type="domain" description="Mur ligase N-terminal catalytic" evidence="9">
    <location>
        <begin position="22"/>
        <end position="97"/>
    </location>
</feature>
<evidence type="ECO:0000256" key="3">
    <source>
        <dbReference type="ARBA" id="ARBA00022960"/>
    </source>
</evidence>
<keyword evidence="5 7" id="KW-0131">Cell cycle</keyword>
<comment type="catalytic activity">
    <reaction evidence="7">
        <text>UDP-N-acetyl-alpha-D-muramoyl-L-alanyl-D-glutamate + meso-2,6-diaminopimelate + ATP = UDP-N-acetyl-alpha-D-muramoyl-L-alanyl-gamma-D-glutamyl-meso-2,6-diaminopimelate + ADP + phosphate + H(+)</text>
        <dbReference type="Rhea" id="RHEA:23676"/>
        <dbReference type="ChEBI" id="CHEBI:15378"/>
        <dbReference type="ChEBI" id="CHEBI:30616"/>
        <dbReference type="ChEBI" id="CHEBI:43474"/>
        <dbReference type="ChEBI" id="CHEBI:57791"/>
        <dbReference type="ChEBI" id="CHEBI:83900"/>
        <dbReference type="ChEBI" id="CHEBI:83905"/>
        <dbReference type="ChEBI" id="CHEBI:456216"/>
        <dbReference type="EC" id="6.3.2.13"/>
    </reaction>
</comment>
<dbReference type="InterPro" id="IPR035911">
    <property type="entry name" value="MurE/MurF_N"/>
</dbReference>
<dbReference type="Pfam" id="PF08245">
    <property type="entry name" value="Mur_ligase_M"/>
    <property type="match status" value="1"/>
</dbReference>
<keyword evidence="3 7" id="KW-0133">Cell shape</keyword>
<dbReference type="SUPFAM" id="SSF53623">
    <property type="entry name" value="MurD-like peptide ligases, catalytic domain"/>
    <property type="match status" value="1"/>
</dbReference>
<dbReference type="NCBIfam" id="NF001126">
    <property type="entry name" value="PRK00139.1-4"/>
    <property type="match status" value="1"/>
</dbReference>
<evidence type="ECO:0000259" key="10">
    <source>
        <dbReference type="Pfam" id="PF02875"/>
    </source>
</evidence>
<dbReference type="InterPro" id="IPR036615">
    <property type="entry name" value="Mur_ligase_C_dom_sf"/>
</dbReference>
<keyword evidence="7" id="KW-0067">ATP-binding</keyword>
<evidence type="ECO:0000313" key="12">
    <source>
        <dbReference type="EMBL" id="PKQ68884.1"/>
    </source>
</evidence>
<dbReference type="Proteomes" id="UP000233387">
    <property type="component" value="Unassembled WGS sequence"/>
</dbReference>
<dbReference type="Pfam" id="PF02875">
    <property type="entry name" value="Mur_ligase_C"/>
    <property type="match status" value="1"/>
</dbReference>
<dbReference type="UniPathway" id="UPA00219"/>
<reference evidence="12 13" key="1">
    <citation type="submission" date="2017-06" db="EMBL/GenBank/DDBJ databases">
        <title>Raineya orbicola gen. nov., sp. nov. a slightly thermophilic bacterium of the phylum Bacteroidetes and the description of Raineyaceae fam. nov.</title>
        <authorList>
            <person name="Albuquerque L."/>
            <person name="Polonia A.R.M."/>
            <person name="Barroso C."/>
            <person name="Froufe H.J.C."/>
            <person name="Lage O."/>
            <person name="Lobo-Da-Cunha A."/>
            <person name="Egas C."/>
            <person name="Da Costa M.S."/>
        </authorList>
    </citation>
    <scope>NUCLEOTIDE SEQUENCE [LARGE SCALE GENOMIC DNA]</scope>
    <source>
        <strain evidence="12 13">SPSPC-11</strain>
    </source>
</reference>
<dbReference type="SUPFAM" id="SSF63418">
    <property type="entry name" value="MurE/MurF N-terminal domain"/>
    <property type="match status" value="1"/>
</dbReference>
<keyword evidence="4 7" id="KW-0573">Peptidoglycan synthesis</keyword>
<comment type="cofactor">
    <cofactor evidence="7">
        <name>Mg(2+)</name>
        <dbReference type="ChEBI" id="CHEBI:18420"/>
    </cofactor>
</comment>
<dbReference type="HAMAP" id="MF_00208">
    <property type="entry name" value="MurE"/>
    <property type="match status" value="1"/>
</dbReference>
<dbReference type="EC" id="6.3.2.13" evidence="7"/>
<dbReference type="InterPro" id="IPR013221">
    <property type="entry name" value="Mur_ligase_cen"/>
</dbReference>
<keyword evidence="2 7" id="KW-0132">Cell division</keyword>
<evidence type="ECO:0000256" key="4">
    <source>
        <dbReference type="ARBA" id="ARBA00022984"/>
    </source>
</evidence>
<feature type="domain" description="Mur ligase central" evidence="11">
    <location>
        <begin position="109"/>
        <end position="304"/>
    </location>
</feature>
<keyword evidence="13" id="KW-1185">Reference proteome</keyword>
<sequence>MNLQKLISQIPLIAIYGNENTEINTIQFDSRQVREGDVFVATQGTQVDGHTFIEKAIEAGAKAIVCEKLPENLLAHITYLHTPDSAEALGIMASNFYDNPSRKLRLVGVTGTNGKTTNVTLLYKLFRGLGYRVGMLSTVENLINDKVLPATHTTPDALQLNALLAQMVQESSQFAFMEASSHAIVQRRIAGLHYTGAVFTNISHDHLDFHKTFENYIKAKKKLFDDLPASAFALSNFDDKRGSIMLQNTQARKYSFALKYPADFKAKILDNTLQGLLMDFEGTQVWCRLIGEFNAYNLLSVYATAILLGEEKERILPVLSELYAAKGRFEQITDKFGRVGIVDYAHTPDALENVLKTIQDLRKPHQKVITIVGAGGNRDATKRPAMAQIACKYSDSVVLTSDNPRFEDPIAILADMQKGVPITQRKKVLVIENRKEAITKACEMAQNEDIILLAGKGHETYQEIQGVKYEFDDKKILTEMMNS</sequence>
<name>A0A2N3IEX2_9BACT</name>
<evidence type="ECO:0000256" key="6">
    <source>
        <dbReference type="ARBA" id="ARBA00023316"/>
    </source>
</evidence>
<comment type="caution">
    <text evidence="7">Lacks conserved residue(s) required for the propagation of feature annotation.</text>
</comment>
<evidence type="ECO:0000256" key="1">
    <source>
        <dbReference type="ARBA" id="ARBA00005898"/>
    </source>
</evidence>
<dbReference type="GO" id="GO:0008360">
    <property type="term" value="P:regulation of cell shape"/>
    <property type="evidence" value="ECO:0007669"/>
    <property type="project" value="UniProtKB-KW"/>
</dbReference>
<dbReference type="PANTHER" id="PTHR23135:SF4">
    <property type="entry name" value="UDP-N-ACETYLMURAMOYL-L-ALANYL-D-GLUTAMATE--2,6-DIAMINOPIMELATE LIGASE MURE HOMOLOG, CHLOROPLASTIC"/>
    <property type="match status" value="1"/>
</dbReference>
<dbReference type="RefSeq" id="WP_101358809.1">
    <property type="nucleotide sequence ID" value="NZ_NKXO01000022.1"/>
</dbReference>
<accession>A0A2N3IEX2</accession>
<keyword evidence="7" id="KW-0963">Cytoplasm</keyword>
<comment type="function">
    <text evidence="7">Catalyzes the addition of meso-diaminopimelic acid to the nucleotide precursor UDP-N-acetylmuramoyl-L-alanyl-D-glutamate (UMAG) in the biosynthesis of bacterial cell-wall peptidoglycan.</text>
</comment>
<feature type="binding site" evidence="7">
    <location>
        <position position="459"/>
    </location>
    <ligand>
        <name>meso-2,6-diaminopimelate</name>
        <dbReference type="ChEBI" id="CHEBI:57791"/>
    </ligand>
</feature>
<feature type="binding site" evidence="7">
    <location>
        <position position="455"/>
    </location>
    <ligand>
        <name>meso-2,6-diaminopimelate</name>
        <dbReference type="ChEBI" id="CHEBI:57791"/>
    </ligand>
</feature>
<feature type="binding site" evidence="7">
    <location>
        <position position="186"/>
    </location>
    <ligand>
        <name>UDP-N-acetyl-alpha-D-muramoyl-L-alanyl-D-glutamate</name>
        <dbReference type="ChEBI" id="CHEBI:83900"/>
    </ligand>
</feature>
<feature type="binding site" evidence="7">
    <location>
        <begin position="111"/>
        <end position="117"/>
    </location>
    <ligand>
        <name>ATP</name>
        <dbReference type="ChEBI" id="CHEBI:30616"/>
    </ligand>
</feature>
<dbReference type="GO" id="GO:0000287">
    <property type="term" value="F:magnesium ion binding"/>
    <property type="evidence" value="ECO:0007669"/>
    <property type="project" value="UniProtKB-UniRule"/>
</dbReference>
<dbReference type="Gene3D" id="3.40.1190.10">
    <property type="entry name" value="Mur-like, catalytic domain"/>
    <property type="match status" value="1"/>
</dbReference>
<dbReference type="AlphaFoldDB" id="A0A2N3IEX2"/>
<comment type="subcellular location">
    <subcellularLocation>
        <location evidence="7 8">Cytoplasm</location>
    </subcellularLocation>
</comment>
<dbReference type="InterPro" id="IPR000713">
    <property type="entry name" value="Mur_ligase_N"/>
</dbReference>
<dbReference type="PANTHER" id="PTHR23135">
    <property type="entry name" value="MUR LIGASE FAMILY MEMBER"/>
    <property type="match status" value="1"/>
</dbReference>
<feature type="binding site" evidence="7">
    <location>
        <begin position="153"/>
        <end position="154"/>
    </location>
    <ligand>
        <name>UDP-N-acetyl-alpha-D-muramoyl-L-alanyl-D-glutamate</name>
        <dbReference type="ChEBI" id="CHEBI:83900"/>
    </ligand>
</feature>
<dbReference type="GO" id="GO:0051301">
    <property type="term" value="P:cell division"/>
    <property type="evidence" value="ECO:0007669"/>
    <property type="project" value="UniProtKB-KW"/>
</dbReference>
<dbReference type="SUPFAM" id="SSF53244">
    <property type="entry name" value="MurD-like peptide ligases, peptide-binding domain"/>
    <property type="match status" value="1"/>
</dbReference>
<protein>
    <recommendedName>
        <fullName evidence="7">UDP-N-acetylmuramoyl-L-alanyl-D-glutamate--2,6-diaminopimelate ligase</fullName>
        <ecNumber evidence="7">6.3.2.13</ecNumber>
    </recommendedName>
    <alternativeName>
        <fullName evidence="7">Meso-A2pm-adding enzyme</fullName>
    </alternativeName>
    <alternativeName>
        <fullName evidence="7">Meso-diaminopimelate-adding enzyme</fullName>
    </alternativeName>
    <alternativeName>
        <fullName evidence="7">UDP-MurNAc-L-Ala-D-Glu:meso-diaminopimelate ligase</fullName>
    </alternativeName>
    <alternativeName>
        <fullName evidence="7">UDP-MurNAc-tripeptide synthetase</fullName>
    </alternativeName>
    <alternativeName>
        <fullName evidence="7">UDP-N-acetylmuramyl-tripeptide synthetase</fullName>
    </alternativeName>
</protein>
<dbReference type="Gene3D" id="3.40.1390.10">
    <property type="entry name" value="MurE/MurF, N-terminal domain"/>
    <property type="match status" value="1"/>
</dbReference>
<comment type="caution">
    <text evidence="12">The sequence shown here is derived from an EMBL/GenBank/DDBJ whole genome shotgun (WGS) entry which is preliminary data.</text>
</comment>
<dbReference type="NCBIfam" id="TIGR01085">
    <property type="entry name" value="murE"/>
    <property type="match status" value="1"/>
</dbReference>
<dbReference type="OrthoDB" id="9800958at2"/>
<comment type="PTM">
    <text evidence="7">Carboxylation is probably crucial for Mg(2+) binding and, consequently, for the gamma-phosphate positioning of ATP.</text>
</comment>
<feature type="short sequence motif" description="Meso-diaminopimelate recognition motif" evidence="7">
    <location>
        <begin position="402"/>
        <end position="405"/>
    </location>
</feature>
<feature type="modified residue" description="N6-carboxylysine" evidence="7">
    <location>
        <position position="220"/>
    </location>
</feature>
<feature type="binding site" evidence="7">
    <location>
        <begin position="402"/>
        <end position="405"/>
    </location>
    <ligand>
        <name>meso-2,6-diaminopimelate</name>
        <dbReference type="ChEBI" id="CHEBI:57791"/>
    </ligand>
</feature>
<comment type="similarity">
    <text evidence="1 7">Belongs to the MurCDEF family. MurE subfamily.</text>
</comment>
<gene>
    <name evidence="7" type="primary">murE</name>
    <name evidence="12" type="ORF">Rain11_1539</name>
</gene>
<dbReference type="Gene3D" id="3.90.190.20">
    <property type="entry name" value="Mur ligase, C-terminal domain"/>
    <property type="match status" value="1"/>
</dbReference>
<keyword evidence="7" id="KW-0436">Ligase</keyword>
<evidence type="ECO:0000313" key="13">
    <source>
        <dbReference type="Proteomes" id="UP000233387"/>
    </source>
</evidence>
<evidence type="ECO:0000256" key="8">
    <source>
        <dbReference type="RuleBase" id="RU004135"/>
    </source>
</evidence>
<evidence type="ECO:0000256" key="2">
    <source>
        <dbReference type="ARBA" id="ARBA00022618"/>
    </source>
</evidence>
<feature type="binding site" evidence="7">
    <location>
        <position position="30"/>
    </location>
    <ligand>
        <name>UDP-N-acetyl-alpha-D-muramoyl-L-alanyl-D-glutamate</name>
        <dbReference type="ChEBI" id="CHEBI:83900"/>
    </ligand>
</feature>
<dbReference type="GO" id="GO:0005524">
    <property type="term" value="F:ATP binding"/>
    <property type="evidence" value="ECO:0007669"/>
    <property type="project" value="UniProtKB-UniRule"/>
</dbReference>
<organism evidence="12 13">
    <name type="scientific">Raineya orbicola</name>
    <dbReference type="NCBI Taxonomy" id="2016530"/>
    <lineage>
        <taxon>Bacteria</taxon>
        <taxon>Pseudomonadati</taxon>
        <taxon>Bacteroidota</taxon>
        <taxon>Cytophagia</taxon>
        <taxon>Cytophagales</taxon>
        <taxon>Raineyaceae</taxon>
        <taxon>Raineya</taxon>
    </lineage>
</organism>
<evidence type="ECO:0000259" key="11">
    <source>
        <dbReference type="Pfam" id="PF08245"/>
    </source>
</evidence>